<evidence type="ECO:0000313" key="8">
    <source>
        <dbReference type="Proteomes" id="UP001157006"/>
    </source>
</evidence>
<dbReference type="InterPro" id="IPR033133">
    <property type="entry name" value="PUM-HD"/>
</dbReference>
<organism evidence="7 8">
    <name type="scientific">Vicia faba</name>
    <name type="common">Broad bean</name>
    <name type="synonym">Faba vulgaris</name>
    <dbReference type="NCBI Taxonomy" id="3906"/>
    <lineage>
        <taxon>Eukaryota</taxon>
        <taxon>Viridiplantae</taxon>
        <taxon>Streptophyta</taxon>
        <taxon>Embryophyta</taxon>
        <taxon>Tracheophyta</taxon>
        <taxon>Spermatophyta</taxon>
        <taxon>Magnoliopsida</taxon>
        <taxon>eudicotyledons</taxon>
        <taxon>Gunneridae</taxon>
        <taxon>Pentapetalae</taxon>
        <taxon>rosids</taxon>
        <taxon>fabids</taxon>
        <taxon>Fabales</taxon>
        <taxon>Fabaceae</taxon>
        <taxon>Papilionoideae</taxon>
        <taxon>50 kb inversion clade</taxon>
        <taxon>NPAAA clade</taxon>
        <taxon>Hologalegina</taxon>
        <taxon>IRL clade</taxon>
        <taxon>Fabeae</taxon>
        <taxon>Vicia</taxon>
    </lineage>
</organism>
<keyword evidence="2" id="KW-0810">Translation regulation</keyword>
<dbReference type="Proteomes" id="UP001157006">
    <property type="component" value="Chromosome 1L"/>
</dbReference>
<dbReference type="EMBL" id="OX451736">
    <property type="protein sequence ID" value="CAI8587467.1"/>
    <property type="molecule type" value="Genomic_DNA"/>
</dbReference>
<dbReference type="SMART" id="SM00025">
    <property type="entry name" value="Pumilio"/>
    <property type="match status" value="2"/>
</dbReference>
<feature type="region of interest" description="Disordered" evidence="5">
    <location>
        <begin position="1"/>
        <end position="68"/>
    </location>
</feature>
<sequence>MSQAVSTITFSSLSQSGMLPPPNTITNSSNFQSSNPASPLNSVHTIGSPAQPSIEPSSGTTLSPVKSSDISSSQLQSKLRGGPSVENNDITNSNLRQLRCKIILTDLEFSLKPVTYAGIFNHMLNWLVNWDQRPHGVDEAVILKSWRLDKTVIAWVHSCLDVIWLLVDEGKCRVPFYELLRSDFQFIENIPNDEALFKLTLVIQEPGQLVEISLNAHGTRVVQKLIETLETGQQISLVVSALEPGSLTLIKDLHGNHVVQHCLECLSNEDNKFIYVASVKYCVEIATHQTRMLCSTKMHSLFKRGA</sequence>
<dbReference type="InterPro" id="IPR011989">
    <property type="entry name" value="ARM-like"/>
</dbReference>
<feature type="domain" description="PUM-HD" evidence="6">
    <location>
        <begin position="57"/>
        <end position="306"/>
    </location>
</feature>
<dbReference type="GO" id="GO:0006417">
    <property type="term" value="P:regulation of translation"/>
    <property type="evidence" value="ECO:0007669"/>
    <property type="project" value="UniProtKB-KW"/>
</dbReference>
<dbReference type="InterPro" id="IPR016024">
    <property type="entry name" value="ARM-type_fold"/>
</dbReference>
<dbReference type="GO" id="GO:0003729">
    <property type="term" value="F:mRNA binding"/>
    <property type="evidence" value="ECO:0007669"/>
    <property type="project" value="TreeGrafter"/>
</dbReference>
<evidence type="ECO:0000256" key="4">
    <source>
        <dbReference type="PROSITE-ProRule" id="PRU00317"/>
    </source>
</evidence>
<keyword evidence="1" id="KW-0677">Repeat</keyword>
<dbReference type="GO" id="GO:0005737">
    <property type="term" value="C:cytoplasm"/>
    <property type="evidence" value="ECO:0007669"/>
    <property type="project" value="TreeGrafter"/>
</dbReference>
<feature type="compositionally biased region" description="Polar residues" evidence="5">
    <location>
        <begin position="24"/>
        <end position="65"/>
    </location>
</feature>
<evidence type="ECO:0000256" key="1">
    <source>
        <dbReference type="ARBA" id="ARBA00022737"/>
    </source>
</evidence>
<proteinExistence type="predicted"/>
<keyword evidence="3" id="KW-0694">RNA-binding</keyword>
<evidence type="ECO:0000256" key="5">
    <source>
        <dbReference type="SAM" id="MobiDB-lite"/>
    </source>
</evidence>
<dbReference type="SUPFAM" id="SSF48371">
    <property type="entry name" value="ARM repeat"/>
    <property type="match status" value="1"/>
</dbReference>
<accession>A0AAV0YPR9</accession>
<feature type="repeat" description="Pumilio" evidence="4">
    <location>
        <begin position="241"/>
        <end position="276"/>
    </location>
</feature>
<feature type="compositionally biased region" description="Polar residues" evidence="5">
    <location>
        <begin position="1"/>
        <end position="17"/>
    </location>
</feature>
<reference evidence="7 8" key="1">
    <citation type="submission" date="2023-01" db="EMBL/GenBank/DDBJ databases">
        <authorList>
            <person name="Kreplak J."/>
        </authorList>
    </citation>
    <scope>NUCLEOTIDE SEQUENCE [LARGE SCALE GENOMIC DNA]</scope>
</reference>
<dbReference type="PROSITE" id="PS50303">
    <property type="entry name" value="PUM_HD"/>
    <property type="match status" value="1"/>
</dbReference>
<evidence type="ECO:0000256" key="2">
    <source>
        <dbReference type="ARBA" id="ARBA00022845"/>
    </source>
</evidence>
<keyword evidence="8" id="KW-1185">Reference proteome</keyword>
<gene>
    <name evidence="7" type="ORF">VFH_I300960</name>
</gene>
<feature type="repeat" description="Pumilio" evidence="4">
    <location>
        <begin position="200"/>
        <end position="240"/>
    </location>
</feature>
<dbReference type="Pfam" id="PF00806">
    <property type="entry name" value="PUF"/>
    <property type="match status" value="2"/>
</dbReference>
<dbReference type="InterPro" id="IPR001313">
    <property type="entry name" value="Pumilio_RNA-bd_rpt"/>
</dbReference>
<name>A0AAV0YPR9_VICFA</name>
<dbReference type="PANTHER" id="PTHR12537:SF13">
    <property type="entry name" value="PUMILIO HOMOLOGY DOMAIN FAMILY MEMBER 4"/>
    <property type="match status" value="1"/>
</dbReference>
<protein>
    <recommendedName>
        <fullName evidence="6">PUM-HD domain-containing protein</fullName>
    </recommendedName>
</protein>
<dbReference type="PANTHER" id="PTHR12537">
    <property type="entry name" value="RNA BINDING PROTEIN PUMILIO-RELATED"/>
    <property type="match status" value="1"/>
</dbReference>
<dbReference type="PROSITE" id="PS50302">
    <property type="entry name" value="PUM"/>
    <property type="match status" value="2"/>
</dbReference>
<evidence type="ECO:0000313" key="7">
    <source>
        <dbReference type="EMBL" id="CAI8587467.1"/>
    </source>
</evidence>
<dbReference type="Gene3D" id="1.25.10.10">
    <property type="entry name" value="Leucine-rich Repeat Variant"/>
    <property type="match status" value="1"/>
</dbReference>
<dbReference type="AlphaFoldDB" id="A0AAV0YPR9"/>
<evidence type="ECO:0000259" key="6">
    <source>
        <dbReference type="PROSITE" id="PS50303"/>
    </source>
</evidence>
<evidence type="ECO:0000256" key="3">
    <source>
        <dbReference type="ARBA" id="ARBA00022884"/>
    </source>
</evidence>